<dbReference type="Proteomes" id="UP000198356">
    <property type="component" value="Unassembled WGS sequence"/>
</dbReference>
<dbReference type="PANTHER" id="PTHR43479">
    <property type="entry name" value="ACREF/ENVCD OPERON REPRESSOR-RELATED"/>
    <property type="match status" value="1"/>
</dbReference>
<gene>
    <name evidence="4" type="ORF">SAMN05421770_101467</name>
</gene>
<name>A0A239DI75_9BACT</name>
<protein>
    <submittedName>
        <fullName evidence="4">Transcriptional regulator, TetR family</fullName>
    </submittedName>
</protein>
<evidence type="ECO:0000313" key="4">
    <source>
        <dbReference type="EMBL" id="SNS31671.1"/>
    </source>
</evidence>
<accession>A0A239DI75</accession>
<dbReference type="Pfam" id="PF00440">
    <property type="entry name" value="TetR_N"/>
    <property type="match status" value="1"/>
</dbReference>
<dbReference type="RefSeq" id="WP_089406760.1">
    <property type="nucleotide sequence ID" value="NZ_FZOU01000001.1"/>
</dbReference>
<evidence type="ECO:0000259" key="3">
    <source>
        <dbReference type="PROSITE" id="PS50977"/>
    </source>
</evidence>
<feature type="domain" description="HTH tetR-type" evidence="3">
    <location>
        <begin position="20"/>
        <end position="80"/>
    </location>
</feature>
<dbReference type="AlphaFoldDB" id="A0A239DI75"/>
<keyword evidence="5" id="KW-1185">Reference proteome</keyword>
<dbReference type="InterPro" id="IPR050624">
    <property type="entry name" value="HTH-type_Tx_Regulator"/>
</dbReference>
<dbReference type="PANTHER" id="PTHR43479:SF7">
    <property type="entry name" value="TETR-FAMILY TRANSCRIPTIONAL REGULATOR"/>
    <property type="match status" value="1"/>
</dbReference>
<proteinExistence type="predicted"/>
<feature type="DNA-binding region" description="H-T-H motif" evidence="2">
    <location>
        <begin position="43"/>
        <end position="62"/>
    </location>
</feature>
<evidence type="ECO:0000256" key="2">
    <source>
        <dbReference type="PROSITE-ProRule" id="PRU00335"/>
    </source>
</evidence>
<dbReference type="GO" id="GO:0003677">
    <property type="term" value="F:DNA binding"/>
    <property type="evidence" value="ECO:0007669"/>
    <property type="project" value="UniProtKB-UniRule"/>
</dbReference>
<dbReference type="OrthoDB" id="9810250at2"/>
<dbReference type="SUPFAM" id="SSF48498">
    <property type="entry name" value="Tetracyclin repressor-like, C-terminal domain"/>
    <property type="match status" value="1"/>
</dbReference>
<sequence length="201" mass="21951">MHDAGESECRKDALLDPRIRRSRQMLHDALAQLLTQKEFDKISIQEIAEQAGLNRATFYSHYPDKFTLLNCMVGTRFHGLMARRNVQVNDCGGALKAIAMGVCDFLIDMPGVGVAAGGGQVEGSIQMAIVEVVQGILLRGMNRHEPRDPVDAKTLAATIAWAIYGAAYTWVRTEERCTAEHMAEALDRLISPMLHAGASGG</sequence>
<reference evidence="4 5" key="1">
    <citation type="submission" date="2017-06" db="EMBL/GenBank/DDBJ databases">
        <authorList>
            <person name="Kim H.J."/>
            <person name="Triplett B.A."/>
        </authorList>
    </citation>
    <scope>NUCLEOTIDE SEQUENCE [LARGE SCALE GENOMIC DNA]</scope>
    <source>
        <strain evidence="4 5">DSM 18704</strain>
    </source>
</reference>
<evidence type="ECO:0000313" key="5">
    <source>
        <dbReference type="Proteomes" id="UP000198356"/>
    </source>
</evidence>
<evidence type="ECO:0000256" key="1">
    <source>
        <dbReference type="ARBA" id="ARBA00023125"/>
    </source>
</evidence>
<dbReference type="EMBL" id="FZOU01000001">
    <property type="protein sequence ID" value="SNS31671.1"/>
    <property type="molecule type" value="Genomic_DNA"/>
</dbReference>
<dbReference type="InterPro" id="IPR001647">
    <property type="entry name" value="HTH_TetR"/>
</dbReference>
<dbReference type="SUPFAM" id="SSF46689">
    <property type="entry name" value="Homeodomain-like"/>
    <property type="match status" value="1"/>
</dbReference>
<dbReference type="InterPro" id="IPR036271">
    <property type="entry name" value="Tet_transcr_reg_TetR-rel_C_sf"/>
</dbReference>
<keyword evidence="1 2" id="KW-0238">DNA-binding</keyword>
<dbReference type="Gene3D" id="1.10.357.10">
    <property type="entry name" value="Tetracycline Repressor, domain 2"/>
    <property type="match status" value="2"/>
</dbReference>
<dbReference type="PROSITE" id="PS50977">
    <property type="entry name" value="HTH_TETR_2"/>
    <property type="match status" value="1"/>
</dbReference>
<organism evidence="4 5">
    <name type="scientific">Granulicella rosea</name>
    <dbReference type="NCBI Taxonomy" id="474952"/>
    <lineage>
        <taxon>Bacteria</taxon>
        <taxon>Pseudomonadati</taxon>
        <taxon>Acidobacteriota</taxon>
        <taxon>Terriglobia</taxon>
        <taxon>Terriglobales</taxon>
        <taxon>Acidobacteriaceae</taxon>
        <taxon>Granulicella</taxon>
    </lineage>
</organism>
<dbReference type="InterPro" id="IPR009057">
    <property type="entry name" value="Homeodomain-like_sf"/>
</dbReference>